<dbReference type="Pfam" id="PF11181">
    <property type="entry name" value="YflT"/>
    <property type="match status" value="1"/>
</dbReference>
<dbReference type="InterPro" id="IPR025889">
    <property type="entry name" value="GSP17M-like_dom"/>
</dbReference>
<dbReference type="EMBL" id="VTEG01000004">
    <property type="protein sequence ID" value="TYR99889.1"/>
    <property type="molecule type" value="Genomic_DNA"/>
</dbReference>
<organism evidence="2 3">
    <name type="scientific">Rossellomorea vietnamensis</name>
    <dbReference type="NCBI Taxonomy" id="218284"/>
    <lineage>
        <taxon>Bacteria</taxon>
        <taxon>Bacillati</taxon>
        <taxon>Bacillota</taxon>
        <taxon>Bacilli</taxon>
        <taxon>Bacillales</taxon>
        <taxon>Bacillaceae</taxon>
        <taxon>Rossellomorea</taxon>
    </lineage>
</organism>
<name>A0A5D4MD61_9BACI</name>
<evidence type="ECO:0000313" key="3">
    <source>
        <dbReference type="Proteomes" id="UP000325182"/>
    </source>
</evidence>
<gene>
    <name evidence="2" type="ORF">FZC84_08735</name>
</gene>
<reference evidence="2 3" key="1">
    <citation type="submission" date="2019-08" db="EMBL/GenBank/DDBJ databases">
        <title>Bacillus genomes from the desert of Cuatro Cienegas, Coahuila.</title>
        <authorList>
            <person name="Olmedo-Alvarez G."/>
        </authorList>
    </citation>
    <scope>NUCLEOTIDE SEQUENCE [LARGE SCALE GENOMIC DNA]</scope>
    <source>
        <strain evidence="2 3">CH128b_4D</strain>
    </source>
</reference>
<dbReference type="AlphaFoldDB" id="A0A5D4MD61"/>
<sequence length="88" mass="9961">MMEKHIIGACDSTNEAATVVDQMEIKGYYPEEILVVSNRDRLGSLENKTGLRVEQNESAQHDQSMWDKIKEAFTMDEETSSNNRAVVP</sequence>
<evidence type="ECO:0000259" key="1">
    <source>
        <dbReference type="Pfam" id="PF11181"/>
    </source>
</evidence>
<protein>
    <recommendedName>
        <fullName evidence="1">General stress protein 17M-like domain-containing protein</fullName>
    </recommendedName>
</protein>
<evidence type="ECO:0000313" key="2">
    <source>
        <dbReference type="EMBL" id="TYR99889.1"/>
    </source>
</evidence>
<proteinExistence type="predicted"/>
<comment type="caution">
    <text evidence="2">The sequence shown here is derived from an EMBL/GenBank/DDBJ whole genome shotgun (WGS) entry which is preliminary data.</text>
</comment>
<accession>A0A5D4MD61</accession>
<feature type="domain" description="General stress protein 17M-like" evidence="1">
    <location>
        <begin position="6"/>
        <end position="78"/>
    </location>
</feature>
<dbReference type="RefSeq" id="WP_148953615.1">
    <property type="nucleotide sequence ID" value="NZ_VTEG01000004.1"/>
</dbReference>
<dbReference type="Proteomes" id="UP000325182">
    <property type="component" value="Unassembled WGS sequence"/>
</dbReference>